<evidence type="ECO:0000256" key="1">
    <source>
        <dbReference type="SAM" id="Phobius"/>
    </source>
</evidence>
<dbReference type="PANTHER" id="PTHR43471">
    <property type="entry name" value="ABC TRANSPORTER PERMEASE"/>
    <property type="match status" value="1"/>
</dbReference>
<dbReference type="Proteomes" id="UP000756860">
    <property type="component" value="Unassembled WGS sequence"/>
</dbReference>
<dbReference type="PANTHER" id="PTHR43471:SF10">
    <property type="entry name" value="SLL1107 PROTEIN"/>
    <property type="match status" value="1"/>
</dbReference>
<feature type="transmembrane region" description="Helical" evidence="1">
    <location>
        <begin position="105"/>
        <end position="130"/>
    </location>
</feature>
<reference evidence="2 3" key="1">
    <citation type="submission" date="2021-05" db="EMBL/GenBank/DDBJ databases">
        <title>The draft genome of Geobacter luticola JCM 17780.</title>
        <authorList>
            <person name="Xu Z."/>
            <person name="Masuda Y."/>
            <person name="Itoh H."/>
            <person name="Senoo K."/>
        </authorList>
    </citation>
    <scope>NUCLEOTIDE SEQUENCE [LARGE SCALE GENOMIC DNA]</scope>
    <source>
        <strain evidence="2 3">JCM 17780</strain>
    </source>
</reference>
<gene>
    <name evidence="2" type="ORF">KI810_08085</name>
</gene>
<feature type="transmembrane region" description="Helical" evidence="1">
    <location>
        <begin position="24"/>
        <end position="45"/>
    </location>
</feature>
<evidence type="ECO:0000313" key="3">
    <source>
        <dbReference type="Proteomes" id="UP000756860"/>
    </source>
</evidence>
<feature type="transmembrane region" description="Helical" evidence="1">
    <location>
        <begin position="215"/>
        <end position="237"/>
    </location>
</feature>
<proteinExistence type="predicted"/>
<comment type="caution">
    <text evidence="2">The sequence shown here is derived from an EMBL/GenBank/DDBJ whole genome shotgun (WGS) entry which is preliminary data.</text>
</comment>
<organism evidence="2 3">
    <name type="scientific">Geomobilimonas luticola</name>
    <dbReference type="NCBI Taxonomy" id="1114878"/>
    <lineage>
        <taxon>Bacteria</taxon>
        <taxon>Pseudomonadati</taxon>
        <taxon>Thermodesulfobacteriota</taxon>
        <taxon>Desulfuromonadia</taxon>
        <taxon>Geobacterales</taxon>
        <taxon>Geobacteraceae</taxon>
        <taxon>Geomobilimonas</taxon>
    </lineage>
</organism>
<feature type="transmembrane region" description="Helical" evidence="1">
    <location>
        <begin position="142"/>
        <end position="167"/>
    </location>
</feature>
<dbReference type="Pfam" id="PF12679">
    <property type="entry name" value="ABC2_membrane_2"/>
    <property type="match status" value="1"/>
</dbReference>
<accession>A0ABS5SED8</accession>
<sequence length="271" mass="30348">MGRIMGNFHCFYSLTVKALIRDRLVHIFSLVVATVFLLIPVFSMFSMRQVQELSITLCLSAISFILLIFTILSGASSVWRDVEKRYTASILGLPVSRAEFVLGKFSAIAVLIVASAIIMGFVSCLVITLITLRYPADIPVNWLNLFVAVSADALKYVMLLSIALLFSTMSTSFFLPFFASISVYFAGNASQEVFDYVAGEYGTTIPFLSRMIIKCVYYVIPNFAVFNMKVQAIYALPLTPAPIFYAILYFICYTGIMLCLSVWSFNRRELV</sequence>
<name>A0ABS5SED8_9BACT</name>
<keyword evidence="1" id="KW-1133">Transmembrane helix</keyword>
<dbReference type="EMBL" id="JAHCVK010000002">
    <property type="protein sequence ID" value="MBT0653012.1"/>
    <property type="molecule type" value="Genomic_DNA"/>
</dbReference>
<keyword evidence="3" id="KW-1185">Reference proteome</keyword>
<feature type="transmembrane region" description="Helical" evidence="1">
    <location>
        <begin position="57"/>
        <end position="79"/>
    </location>
</feature>
<keyword evidence="1" id="KW-0812">Transmembrane</keyword>
<evidence type="ECO:0000313" key="2">
    <source>
        <dbReference type="EMBL" id="MBT0653012.1"/>
    </source>
</evidence>
<feature type="transmembrane region" description="Helical" evidence="1">
    <location>
        <begin position="243"/>
        <end position="265"/>
    </location>
</feature>
<keyword evidence="1" id="KW-0472">Membrane</keyword>
<protein>
    <submittedName>
        <fullName evidence="2">ABC transporter permease subunit</fullName>
    </submittedName>
</protein>